<protein>
    <submittedName>
        <fullName evidence="1">Uncharacterized protein</fullName>
    </submittedName>
</protein>
<organism evidence="1 2">
    <name type="scientific">Cellvibrio mixtus</name>
    <dbReference type="NCBI Taxonomy" id="39650"/>
    <lineage>
        <taxon>Bacteria</taxon>
        <taxon>Pseudomonadati</taxon>
        <taxon>Pseudomonadota</taxon>
        <taxon>Gammaproteobacteria</taxon>
        <taxon>Cellvibrionales</taxon>
        <taxon>Cellvibrionaceae</taxon>
        <taxon>Cellvibrio</taxon>
    </lineage>
</organism>
<gene>
    <name evidence="1" type="ORF">CBP51_05390</name>
</gene>
<proteinExistence type="predicted"/>
<reference evidence="2" key="1">
    <citation type="submission" date="2017-05" db="EMBL/GenBank/DDBJ databases">
        <authorList>
            <person name="Barney B.M."/>
        </authorList>
    </citation>
    <scope>NUCLEOTIDE SEQUENCE [LARGE SCALE GENOMIC DNA]</scope>
    <source>
        <strain evidence="2">PSBB022</strain>
    </source>
</reference>
<evidence type="ECO:0000313" key="2">
    <source>
        <dbReference type="Proteomes" id="UP000216101"/>
    </source>
</evidence>
<evidence type="ECO:0000313" key="1">
    <source>
        <dbReference type="EMBL" id="OZY86462.1"/>
    </source>
</evidence>
<comment type="caution">
    <text evidence="1">The sequence shown here is derived from an EMBL/GenBank/DDBJ whole genome shotgun (WGS) entry which is preliminary data.</text>
</comment>
<name>A0A266Q9D8_9GAMM</name>
<sequence>MGLIVKACPACYPVVNAGQGHVMKMQSGISGDTTGCDNLAVRSAETLIGHSIKTIIELPTHKNNETSLTQLA</sequence>
<dbReference type="AlphaFoldDB" id="A0A266Q9D8"/>
<accession>A0A266Q9D8</accession>
<keyword evidence="2" id="KW-1185">Reference proteome</keyword>
<dbReference type="Proteomes" id="UP000216101">
    <property type="component" value="Unassembled WGS sequence"/>
</dbReference>
<dbReference type="EMBL" id="NHNI01000001">
    <property type="protein sequence ID" value="OZY86462.1"/>
    <property type="molecule type" value="Genomic_DNA"/>
</dbReference>